<dbReference type="OrthoDB" id="9802624at2"/>
<proteinExistence type="inferred from homology"/>
<comment type="similarity">
    <text evidence="2">Belongs to the HpcH/HpaI aldolase family.</text>
</comment>
<evidence type="ECO:0000256" key="4">
    <source>
        <dbReference type="ARBA" id="ARBA00023239"/>
    </source>
</evidence>
<dbReference type="InterPro" id="IPR005000">
    <property type="entry name" value="Aldolase/citrate-lyase_domain"/>
</dbReference>
<accession>A0A2V3UPB1</accession>
<evidence type="ECO:0000256" key="3">
    <source>
        <dbReference type="ARBA" id="ARBA00022723"/>
    </source>
</evidence>
<dbReference type="InterPro" id="IPR050251">
    <property type="entry name" value="HpcH-HpaI_aldolase"/>
</dbReference>
<keyword evidence="5" id="KW-0670">Pyruvate</keyword>
<feature type="domain" description="HpcH/HpaI aldolase/citrate lyase" evidence="7">
    <location>
        <begin position="18"/>
        <end position="244"/>
    </location>
</feature>
<organism evidence="8 9">
    <name type="scientific">Chelatococcus asaccharovorans</name>
    <dbReference type="NCBI Taxonomy" id="28210"/>
    <lineage>
        <taxon>Bacteria</taxon>
        <taxon>Pseudomonadati</taxon>
        <taxon>Pseudomonadota</taxon>
        <taxon>Alphaproteobacteria</taxon>
        <taxon>Hyphomicrobiales</taxon>
        <taxon>Chelatococcaceae</taxon>
        <taxon>Chelatococcus</taxon>
    </lineage>
</organism>
<evidence type="ECO:0000256" key="2">
    <source>
        <dbReference type="ARBA" id="ARBA00005568"/>
    </source>
</evidence>
<dbReference type="GO" id="GO:0016832">
    <property type="term" value="F:aldehyde-lyase activity"/>
    <property type="evidence" value="ECO:0007669"/>
    <property type="project" value="TreeGrafter"/>
</dbReference>
<comment type="catalytic activity">
    <reaction evidence="6">
        <text>D-glyceraldehyde + pyruvate = 2-dehydro-3-deoxy-L-galactonate</text>
        <dbReference type="Rhea" id="RHEA:80055"/>
        <dbReference type="ChEBI" id="CHEBI:15361"/>
        <dbReference type="ChEBI" id="CHEBI:17378"/>
        <dbReference type="ChEBI" id="CHEBI:75545"/>
    </reaction>
</comment>
<dbReference type="PANTHER" id="PTHR30502">
    <property type="entry name" value="2-KETO-3-DEOXY-L-RHAMNONATE ALDOLASE"/>
    <property type="match status" value="1"/>
</dbReference>
<comment type="caution">
    <text evidence="8">The sequence shown here is derived from an EMBL/GenBank/DDBJ whole genome shotgun (WGS) entry which is preliminary data.</text>
</comment>
<name>A0A2V3UPB1_9HYPH</name>
<evidence type="ECO:0000256" key="5">
    <source>
        <dbReference type="ARBA" id="ARBA00023317"/>
    </source>
</evidence>
<dbReference type="FunFam" id="3.20.20.60:FF:000004">
    <property type="entry name" value="5-keto-4-deoxy-D-glucarate aldolase"/>
    <property type="match status" value="1"/>
</dbReference>
<dbReference type="GO" id="GO:0046872">
    <property type="term" value="F:metal ion binding"/>
    <property type="evidence" value="ECO:0007669"/>
    <property type="project" value="UniProtKB-KW"/>
</dbReference>
<reference evidence="8 9" key="1">
    <citation type="submission" date="2018-05" db="EMBL/GenBank/DDBJ databases">
        <title>Genomic Encyclopedia of Type Strains, Phase IV (KMG-IV): sequencing the most valuable type-strain genomes for metagenomic binning, comparative biology and taxonomic classification.</title>
        <authorList>
            <person name="Goeker M."/>
        </authorList>
    </citation>
    <scope>NUCLEOTIDE SEQUENCE [LARGE SCALE GENOMIC DNA]</scope>
    <source>
        <strain evidence="8 9">DSM 6462</strain>
    </source>
</reference>
<dbReference type="Gene3D" id="3.20.20.60">
    <property type="entry name" value="Phosphoenolpyruvate-binding domains"/>
    <property type="match status" value="1"/>
</dbReference>
<keyword evidence="9" id="KW-1185">Reference proteome</keyword>
<dbReference type="EMBL" id="QJJK01000003">
    <property type="protein sequence ID" value="PXW61970.1"/>
    <property type="molecule type" value="Genomic_DNA"/>
</dbReference>
<dbReference type="Proteomes" id="UP000248021">
    <property type="component" value="Unassembled WGS sequence"/>
</dbReference>
<evidence type="ECO:0000313" key="9">
    <source>
        <dbReference type="Proteomes" id="UP000248021"/>
    </source>
</evidence>
<evidence type="ECO:0000313" key="8">
    <source>
        <dbReference type="EMBL" id="PXW61970.1"/>
    </source>
</evidence>
<dbReference type="PANTHER" id="PTHR30502:SF0">
    <property type="entry name" value="PHOSPHOENOLPYRUVATE CARBOXYLASE FAMILY PROTEIN"/>
    <property type="match status" value="1"/>
</dbReference>
<sequence length="267" mass="28071">MPAPKNRFKAALREGRRQTGLWVALANPLSAELLAGVGFDWLLIDLEHAPNDLRSAIAQMQAMSAFPVAPVIRPPMGEAWLIKQLLDAGCQTLLIPMVESVDQAKALVDAVRYPPAGQRGVGAALVRASGFGAEADYLRTADAEICLLVQIETRKGLAALDAIAAIEGIDGLFLGPADLAADMGHLGNPGHEAVRAAVLDAFLRIKRAGKKCGVLTSDQRLIADYAAAGVDFIAIGSDVGLLREAANVALARAFSSEVDTGSREENA</sequence>
<evidence type="ECO:0000256" key="1">
    <source>
        <dbReference type="ARBA" id="ARBA00001968"/>
    </source>
</evidence>
<dbReference type="InterPro" id="IPR015813">
    <property type="entry name" value="Pyrv/PenolPyrv_kinase-like_dom"/>
</dbReference>
<keyword evidence="4" id="KW-0456">Lyase</keyword>
<dbReference type="Pfam" id="PF03328">
    <property type="entry name" value="HpcH_HpaI"/>
    <property type="match status" value="1"/>
</dbReference>
<evidence type="ECO:0000256" key="6">
    <source>
        <dbReference type="ARBA" id="ARBA00045074"/>
    </source>
</evidence>
<comment type="cofactor">
    <cofactor evidence="1">
        <name>a divalent metal cation</name>
        <dbReference type="ChEBI" id="CHEBI:60240"/>
    </cofactor>
</comment>
<gene>
    <name evidence="8" type="ORF">C7450_103492</name>
</gene>
<dbReference type="InterPro" id="IPR040442">
    <property type="entry name" value="Pyrv_kinase-like_dom_sf"/>
</dbReference>
<evidence type="ECO:0000259" key="7">
    <source>
        <dbReference type="Pfam" id="PF03328"/>
    </source>
</evidence>
<dbReference type="AlphaFoldDB" id="A0A2V3UPB1"/>
<dbReference type="GO" id="GO:0005737">
    <property type="term" value="C:cytoplasm"/>
    <property type="evidence" value="ECO:0007669"/>
    <property type="project" value="TreeGrafter"/>
</dbReference>
<protein>
    <submittedName>
        <fullName evidence="8">2,4-dihydroxyhept-2-enedioate aldolase</fullName>
    </submittedName>
</protein>
<dbReference type="SUPFAM" id="SSF51621">
    <property type="entry name" value="Phosphoenolpyruvate/pyruvate domain"/>
    <property type="match status" value="1"/>
</dbReference>
<keyword evidence="3" id="KW-0479">Metal-binding</keyword>
<dbReference type="RefSeq" id="WP_110374237.1">
    <property type="nucleotide sequence ID" value="NZ_JAHBRY010000001.1"/>
</dbReference>